<evidence type="ECO:0000313" key="1">
    <source>
        <dbReference type="EMBL" id="KAJ9107951.1"/>
    </source>
</evidence>
<gene>
    <name evidence="1" type="ORF">QFC19_002694</name>
</gene>
<name>A0ACC2WAR7_9TREE</name>
<accession>A0ACC2WAR7</accession>
<dbReference type="Proteomes" id="UP001241377">
    <property type="component" value="Unassembled WGS sequence"/>
</dbReference>
<proteinExistence type="predicted"/>
<sequence length="934" mass="102645">MLSEERSPSPSPPRLAPSPLPAAISPSPSPPARAGWLSPPAPPSQRPLTLRLTSPQVSASSSKRKRSKVNERTLQYERPGTLEQDSQWQGYMNAQSDADMTEGLSKTPGRAPSKKRKNLSEMNDQSNRVRIKPVQHDENMMIDHLEPVSRERDGLEAKDHGKRRTTGEGNEHIREPDSVAQAVRVDFRPSSRPRPVKTRRKEQDGNLDRAHDYGRRSAGSDNKDTTGDEDVLMRVSRRKPLVSPKASAAKVKRPPAKSKHRPTVGNKASATAVATTSIADDLEAQRTAPVPGPTENAVRGHCLGKLENAFINVFLTFFRALLQNGQSGDNMAINGIVPLRNSNREDSGDGDLMEVDPPIRITEPIVLDHDDVPQTNAAVLGDSCADPLEPTDSGGTNPVSSSIEIVNASQQSVEHTGNGNASQPLNTAVYVNTKDGTIDEPRIIDDALTYAQEVEAALFNKLKQFSREKRLWLPGFAYKQQYTLILSSLEGDLRPDLREGFATRRVSPTEVASMTFRDLASLERLKEMQMYEEEALKSLVRIDDGRPAKAVKDGADNGNETTQEVSIPRAIHLDMIVVDVDENESTSIGQQEIRTQADHPHSNGSKRSHDQSLLDPTSITHSARSNVTESVIDPDMPRWADTCTPSPHSPTSPGVDDVLEEYIQKYYDNNDGALWASTSSKQSARFLTENEFKRTRKIWQGEIYNPADEGHPRTKVYARQAGGPDYSLYPGVWSLIFPSETLNLVGRVTTDASVKYITQNLVMVHRELIMVAFSPAGDDEKSKADFESLVDFHHSRDRHGRIMPWSGIEPVPPGASKEMYLVPLKPDETFDFLDLMPESVLPKTRRENFLLGIFLIAKTGNHLFPPEVLQNHGSILPVTTSSVEGNADTNGNPASSRPSVTPSSVNVDASQTQQLNGTNDVPAPPIASGPPPPP</sequence>
<evidence type="ECO:0000313" key="2">
    <source>
        <dbReference type="Proteomes" id="UP001241377"/>
    </source>
</evidence>
<reference evidence="1" key="1">
    <citation type="submission" date="2023-04" db="EMBL/GenBank/DDBJ databases">
        <title>Draft Genome sequencing of Naganishia species isolated from polar environments using Oxford Nanopore Technology.</title>
        <authorList>
            <person name="Leo P."/>
            <person name="Venkateswaran K."/>
        </authorList>
    </citation>
    <scope>NUCLEOTIDE SEQUENCE</scope>
    <source>
        <strain evidence="1">MNA-CCFEE 5261</strain>
    </source>
</reference>
<organism evidence="1 2">
    <name type="scientific">Naganishia cerealis</name>
    <dbReference type="NCBI Taxonomy" id="610337"/>
    <lineage>
        <taxon>Eukaryota</taxon>
        <taxon>Fungi</taxon>
        <taxon>Dikarya</taxon>
        <taxon>Basidiomycota</taxon>
        <taxon>Agaricomycotina</taxon>
        <taxon>Tremellomycetes</taxon>
        <taxon>Filobasidiales</taxon>
        <taxon>Filobasidiaceae</taxon>
        <taxon>Naganishia</taxon>
    </lineage>
</organism>
<keyword evidence="2" id="KW-1185">Reference proteome</keyword>
<dbReference type="EMBL" id="JASBWR010000023">
    <property type="protein sequence ID" value="KAJ9107951.1"/>
    <property type="molecule type" value="Genomic_DNA"/>
</dbReference>
<protein>
    <submittedName>
        <fullName evidence="1">Uncharacterized protein</fullName>
    </submittedName>
</protein>
<comment type="caution">
    <text evidence="1">The sequence shown here is derived from an EMBL/GenBank/DDBJ whole genome shotgun (WGS) entry which is preliminary data.</text>
</comment>